<keyword evidence="2" id="KW-0547">Nucleotide-binding</keyword>
<dbReference type="FunFam" id="3.30.450.90:FF:000001">
    <property type="entry name" value="Type II secretion system ATPase GspE"/>
    <property type="match status" value="1"/>
</dbReference>
<dbReference type="GO" id="GO:0016887">
    <property type="term" value="F:ATP hydrolysis activity"/>
    <property type="evidence" value="ECO:0007669"/>
    <property type="project" value="TreeGrafter"/>
</dbReference>
<protein>
    <submittedName>
        <fullName evidence="5">Type IV fimbrial assembly protein PilB</fullName>
    </submittedName>
</protein>
<organism evidence="5">
    <name type="scientific">Oceaniferula spumae</name>
    <dbReference type="NCBI Taxonomy" id="2979115"/>
    <lineage>
        <taxon>Bacteria</taxon>
        <taxon>Pseudomonadati</taxon>
        <taxon>Verrucomicrobiota</taxon>
        <taxon>Verrucomicrobiia</taxon>
        <taxon>Verrucomicrobiales</taxon>
        <taxon>Verrucomicrobiaceae</taxon>
        <taxon>Oceaniferula</taxon>
    </lineage>
</organism>
<dbReference type="InterPro" id="IPR037257">
    <property type="entry name" value="T2SS_E_N_sf"/>
</dbReference>
<dbReference type="Pfam" id="PF05157">
    <property type="entry name" value="MshEN"/>
    <property type="match status" value="1"/>
</dbReference>
<dbReference type="GO" id="GO:0005524">
    <property type="term" value="F:ATP binding"/>
    <property type="evidence" value="ECO:0007669"/>
    <property type="project" value="UniProtKB-KW"/>
</dbReference>
<dbReference type="KEGG" id="osu:NT6N_19500"/>
<proteinExistence type="inferred from homology"/>
<evidence type="ECO:0000256" key="3">
    <source>
        <dbReference type="ARBA" id="ARBA00022840"/>
    </source>
</evidence>
<dbReference type="SUPFAM" id="SSF160246">
    <property type="entry name" value="EspE N-terminal domain-like"/>
    <property type="match status" value="1"/>
</dbReference>
<dbReference type="EMBL" id="AP026866">
    <property type="protein sequence ID" value="BDS06910.1"/>
    <property type="molecule type" value="Genomic_DNA"/>
</dbReference>
<accession>A0AAT9FLM0</accession>
<keyword evidence="3" id="KW-0067">ATP-binding</keyword>
<dbReference type="Gene3D" id="3.30.450.90">
    <property type="match status" value="1"/>
</dbReference>
<reference evidence="5" key="1">
    <citation type="submission" date="2024-07" db="EMBL/GenBank/DDBJ databases">
        <title>Complete genome sequence of Verrucomicrobiaceae bacterium NT6N.</title>
        <authorList>
            <person name="Huang C."/>
            <person name="Takami H."/>
            <person name="Hamasaki K."/>
        </authorList>
    </citation>
    <scope>NUCLEOTIDE SEQUENCE</scope>
    <source>
        <strain evidence="5">NT6N</strain>
    </source>
</reference>
<dbReference type="Pfam" id="PF00437">
    <property type="entry name" value="T2SSE"/>
    <property type="match status" value="1"/>
</dbReference>
<evidence type="ECO:0000256" key="1">
    <source>
        <dbReference type="ARBA" id="ARBA00006611"/>
    </source>
</evidence>
<dbReference type="PANTHER" id="PTHR30258">
    <property type="entry name" value="TYPE II SECRETION SYSTEM PROTEIN GSPE-RELATED"/>
    <property type="match status" value="1"/>
</dbReference>
<gene>
    <name evidence="5" type="primary">pilB_2</name>
    <name evidence="5" type="ORF">NT6N_19500</name>
</gene>
<dbReference type="FunFam" id="3.40.50.300:FF:000398">
    <property type="entry name" value="Type IV pilus assembly ATPase PilB"/>
    <property type="match status" value="1"/>
</dbReference>
<dbReference type="InterPro" id="IPR007831">
    <property type="entry name" value="T2SS_GspE_N"/>
</dbReference>
<evidence type="ECO:0000259" key="4">
    <source>
        <dbReference type="SMART" id="SM00382"/>
    </source>
</evidence>
<dbReference type="InterPro" id="IPR027417">
    <property type="entry name" value="P-loop_NTPase"/>
</dbReference>
<dbReference type="InterPro" id="IPR003593">
    <property type="entry name" value="AAA+_ATPase"/>
</dbReference>
<name>A0AAT9FLM0_9BACT</name>
<comment type="similarity">
    <text evidence="1">Belongs to the GSP E family.</text>
</comment>
<dbReference type="SUPFAM" id="SSF52540">
    <property type="entry name" value="P-loop containing nucleoside triphosphate hydrolases"/>
    <property type="match status" value="1"/>
</dbReference>
<sequence length="578" mass="63576">MLETVFFTTHLSINQAQNYTVYSNEDYLLELLTEAGLVTSEETDSIRGQLRGRESVVERLVADNRVTEEQVAQVCAQSSSMEYIDLAHLPIAPDVFERVPDEVARRFRAVPVADDGVYLTIAVADPLDFEVLDSLPHILGREINTVCATASAIAQVIHQNYGGDVAETSSEESFTVVSSEGDEEASADDAPIIKMVSSMLLESFKMKASDIHIEPMETSLRIRYRIDGKLIEMDNHPKKLHPAIIARIKVMSGSMSIAEKRLPQDGRIQIRVAGKEVDLRVSSVPSNHGESVVMRILDKTSLMLGLPELGFLSDDQDTIEKMIRLPDGIILVTGPTGSGKTTTLYGCLNTINTPDRKIITVEDPVEYELPGINQVMVKTDIGMTFAAALRAMMRQAPNIIMLGEIRDAETAGIAIQAALTGHLVFSTLHTNDAPGAVARLADIGVKRFLVASSVRAIIAQRLVRKLCPACKSPAMLNEREMRTLNLDAKQVAESDIMGPQGCDVCRQMGYKGRAGIFEIFKVDDEVRHLINEELTSPQLRRRARELGMRTLREDGIRKVLAGNTSASEVMRVTMADSD</sequence>
<dbReference type="Gene3D" id="3.30.300.160">
    <property type="entry name" value="Type II secretion system, protein E, N-terminal domain"/>
    <property type="match status" value="1"/>
</dbReference>
<evidence type="ECO:0000313" key="5">
    <source>
        <dbReference type="EMBL" id="BDS06910.1"/>
    </source>
</evidence>
<feature type="domain" description="AAA+ ATPase" evidence="4">
    <location>
        <begin position="326"/>
        <end position="449"/>
    </location>
</feature>
<dbReference type="Gene3D" id="3.40.50.300">
    <property type="entry name" value="P-loop containing nucleotide triphosphate hydrolases"/>
    <property type="match status" value="1"/>
</dbReference>
<dbReference type="AlphaFoldDB" id="A0AAT9FLM0"/>
<dbReference type="CDD" id="cd01129">
    <property type="entry name" value="PulE-GspE-like"/>
    <property type="match status" value="1"/>
</dbReference>
<dbReference type="SMART" id="SM00382">
    <property type="entry name" value="AAA"/>
    <property type="match status" value="1"/>
</dbReference>
<dbReference type="PANTHER" id="PTHR30258:SF1">
    <property type="entry name" value="PROTEIN TRANSPORT PROTEIN HOFB HOMOLOG"/>
    <property type="match status" value="1"/>
</dbReference>
<evidence type="ECO:0000256" key="2">
    <source>
        <dbReference type="ARBA" id="ARBA00022741"/>
    </source>
</evidence>
<dbReference type="GO" id="GO:0005886">
    <property type="term" value="C:plasma membrane"/>
    <property type="evidence" value="ECO:0007669"/>
    <property type="project" value="TreeGrafter"/>
</dbReference>
<dbReference type="InterPro" id="IPR001482">
    <property type="entry name" value="T2SS/T4SS_dom"/>
</dbReference>